<reference evidence="1 2" key="1">
    <citation type="submission" date="2018-12" db="EMBL/GenBank/DDBJ databases">
        <title>Genomic insights into the evolutionary origins and pathogenicity of five Vibrio parahaemolyticus strains isolated from the shrimp with acute hepatopancreatic necrosis disease (AHPND).</title>
        <authorList>
            <person name="Yang Q."/>
            <person name="Dong X."/>
            <person name="Xie G."/>
            <person name="Fu S."/>
            <person name="Zou P."/>
            <person name="Sun J."/>
            <person name="Wang Y."/>
            <person name="Huang J."/>
        </authorList>
    </citation>
    <scope>NUCLEOTIDE SEQUENCE [LARGE SCALE GENOMIC DNA]</scope>
    <source>
        <strain evidence="1 2">20160303005-1</strain>
    </source>
</reference>
<evidence type="ECO:0000313" key="1">
    <source>
        <dbReference type="EMBL" id="QHH09454.1"/>
    </source>
</evidence>
<protein>
    <submittedName>
        <fullName evidence="1">Uncharacterized protein</fullName>
    </submittedName>
</protein>
<gene>
    <name evidence="1" type="ORF">EHC69_08720</name>
</gene>
<dbReference type="RefSeq" id="WP_005490250.1">
    <property type="nucleotide sequence ID" value="NZ_CP010883.1"/>
</dbReference>
<accession>A0AAX1FP43</accession>
<proteinExistence type="predicted"/>
<sequence>MKLNSAQLKRLVKALYDDETVQNALFAVFLESVPVYKAEQLFNQKHNTLKSKINKVKKNAQLVEIVMDIK</sequence>
<evidence type="ECO:0000313" key="2">
    <source>
        <dbReference type="Proteomes" id="UP000464718"/>
    </source>
</evidence>
<dbReference type="Proteomes" id="UP000464718">
    <property type="component" value="Chromosome i"/>
</dbReference>
<dbReference type="EMBL" id="CP034298">
    <property type="protein sequence ID" value="QHH09454.1"/>
    <property type="molecule type" value="Genomic_DNA"/>
</dbReference>
<name>A0AAX1FP43_VIBPH</name>
<organism evidence="1 2">
    <name type="scientific">Vibrio parahaemolyticus</name>
    <dbReference type="NCBI Taxonomy" id="670"/>
    <lineage>
        <taxon>Bacteria</taxon>
        <taxon>Pseudomonadati</taxon>
        <taxon>Pseudomonadota</taxon>
        <taxon>Gammaproteobacteria</taxon>
        <taxon>Vibrionales</taxon>
        <taxon>Vibrionaceae</taxon>
        <taxon>Vibrio</taxon>
    </lineage>
</organism>
<dbReference type="AlphaFoldDB" id="A0AAX1FP43"/>